<dbReference type="RefSeq" id="WP_188924294.1">
    <property type="nucleotide sequence ID" value="NZ_BMQI01000008.1"/>
</dbReference>
<dbReference type="GO" id="GO:0003677">
    <property type="term" value="F:DNA binding"/>
    <property type="evidence" value="ECO:0007669"/>
    <property type="project" value="InterPro"/>
</dbReference>
<proteinExistence type="predicted"/>
<evidence type="ECO:0000313" key="1">
    <source>
        <dbReference type="EMBL" id="MCL1104512.1"/>
    </source>
</evidence>
<protein>
    <submittedName>
        <fullName evidence="1">Recombinase RecT</fullName>
    </submittedName>
</protein>
<dbReference type="AlphaFoldDB" id="A0A9X1Z3W3"/>
<dbReference type="EMBL" id="JAKILJ010000007">
    <property type="protein sequence ID" value="MCL1104512.1"/>
    <property type="molecule type" value="Genomic_DNA"/>
</dbReference>
<sequence length="232" mass="26323">MNTIPFQHVFSQHFAYLSSQAFDSSFNLNEEISYLNQIIFNSQSTANPLSMAADWSVFDLLLNLARLGLSLNPEKKLAYVLPHYVETGEMALKLYPGYRGEIAIATNFNVIQNTMSTLVYEKDQFKVQVATNDVEHFVTSLSLDPNVRGACSGGYCRSVLKDGSVHVAYMSIEELDAIAQNQIEMNMGNTPWNSVWRSEMRRVALYRRAAKDWRNMITASNETKYALLSTEY</sequence>
<comment type="caution">
    <text evidence="1">The sequence shown here is derived from an EMBL/GenBank/DDBJ whole genome shotgun (WGS) entry which is preliminary data.</text>
</comment>
<reference evidence="1" key="1">
    <citation type="submission" date="2022-01" db="EMBL/GenBank/DDBJ databases">
        <title>Whole genome-based taxonomy of the Shewanellaceae.</title>
        <authorList>
            <person name="Martin-Rodriguez A.J."/>
        </authorList>
    </citation>
    <scope>NUCLEOTIDE SEQUENCE</scope>
    <source>
        <strain evidence="1">DSM 23803</strain>
    </source>
</reference>
<keyword evidence="2" id="KW-1185">Reference proteome</keyword>
<dbReference type="Proteomes" id="UP001139408">
    <property type="component" value="Unassembled WGS sequence"/>
</dbReference>
<dbReference type="InterPro" id="IPR018330">
    <property type="entry name" value="RecT_fam"/>
</dbReference>
<dbReference type="GO" id="GO:0006259">
    <property type="term" value="P:DNA metabolic process"/>
    <property type="evidence" value="ECO:0007669"/>
    <property type="project" value="InterPro"/>
</dbReference>
<gene>
    <name evidence="1" type="ORF">L2749_04455</name>
</gene>
<dbReference type="Pfam" id="PF03837">
    <property type="entry name" value="RecT"/>
    <property type="match status" value="1"/>
</dbReference>
<evidence type="ECO:0000313" key="2">
    <source>
        <dbReference type="Proteomes" id="UP001139408"/>
    </source>
</evidence>
<name>A0A9X1Z3W3_9GAMM</name>
<organism evidence="1 2">
    <name type="scientific">Shewanella algicola</name>
    <dbReference type="NCBI Taxonomy" id="640633"/>
    <lineage>
        <taxon>Bacteria</taxon>
        <taxon>Pseudomonadati</taxon>
        <taxon>Pseudomonadota</taxon>
        <taxon>Gammaproteobacteria</taxon>
        <taxon>Alteromonadales</taxon>
        <taxon>Shewanellaceae</taxon>
        <taxon>Shewanella</taxon>
    </lineage>
</organism>
<accession>A0A9X1Z3W3</accession>